<dbReference type="Gene3D" id="3.30.43.10">
    <property type="entry name" value="Uridine Diphospho-n-acetylenolpyruvylglucosamine Reductase, domain 2"/>
    <property type="match status" value="1"/>
</dbReference>
<dbReference type="InterPro" id="IPR016169">
    <property type="entry name" value="FAD-bd_PCMH_sub2"/>
</dbReference>
<dbReference type="SMART" id="SM01092">
    <property type="entry name" value="CO_deh_flav_C"/>
    <property type="match status" value="1"/>
</dbReference>
<dbReference type="EMBL" id="AP014685">
    <property type="protein sequence ID" value="BAR54283.1"/>
    <property type="molecule type" value="Genomic_DNA"/>
</dbReference>
<evidence type="ECO:0000256" key="1">
    <source>
        <dbReference type="ARBA" id="ARBA00022630"/>
    </source>
</evidence>
<reference evidence="5 6" key="1">
    <citation type="submission" date="2014-11" db="EMBL/GenBank/DDBJ databases">
        <title>Symbiosis island explosion on the genome of extra-slow-growing strains of soybean bradyrhizobia with massive insertion sequences.</title>
        <authorList>
            <person name="Iida T."/>
            <person name="Minamisawa K."/>
        </authorList>
    </citation>
    <scope>NUCLEOTIDE SEQUENCE [LARGE SCALE GENOMIC DNA]</scope>
    <source>
        <strain evidence="5 6">NK6</strain>
    </source>
</reference>
<dbReference type="InterPro" id="IPR005107">
    <property type="entry name" value="CO_DH_flav_C"/>
</dbReference>
<dbReference type="InterPro" id="IPR036683">
    <property type="entry name" value="CO_DH_flav_C_dom_sf"/>
</dbReference>
<dbReference type="InterPro" id="IPR002346">
    <property type="entry name" value="Mopterin_DH_FAD-bd"/>
</dbReference>
<evidence type="ECO:0000259" key="4">
    <source>
        <dbReference type="PROSITE" id="PS51387"/>
    </source>
</evidence>
<dbReference type="GO" id="GO:0071949">
    <property type="term" value="F:FAD binding"/>
    <property type="evidence" value="ECO:0007669"/>
    <property type="project" value="InterPro"/>
</dbReference>
<evidence type="ECO:0000313" key="6">
    <source>
        <dbReference type="Proteomes" id="UP000063308"/>
    </source>
</evidence>
<proteinExistence type="predicted"/>
<dbReference type="PROSITE" id="PS51387">
    <property type="entry name" value="FAD_PCMH"/>
    <property type="match status" value="1"/>
</dbReference>
<accession>A0A0E4BK87</accession>
<dbReference type="InterPro" id="IPR016166">
    <property type="entry name" value="FAD-bd_PCMH"/>
</dbReference>
<dbReference type="SUPFAM" id="SSF56176">
    <property type="entry name" value="FAD-binding/transporter-associated domain-like"/>
    <property type="match status" value="1"/>
</dbReference>
<dbReference type="PANTHER" id="PTHR42659">
    <property type="entry name" value="XANTHINE DEHYDROGENASE SUBUNIT C-RELATED"/>
    <property type="match status" value="1"/>
</dbReference>
<feature type="domain" description="FAD-binding PCMH-type" evidence="4">
    <location>
        <begin position="23"/>
        <end position="199"/>
    </location>
</feature>
<keyword evidence="3" id="KW-0560">Oxidoreductase</keyword>
<evidence type="ECO:0000313" key="5">
    <source>
        <dbReference type="EMBL" id="BAR54283.1"/>
    </source>
</evidence>
<evidence type="ECO:0000256" key="3">
    <source>
        <dbReference type="ARBA" id="ARBA00023002"/>
    </source>
</evidence>
<keyword evidence="2" id="KW-0274">FAD</keyword>
<sequence>MRPDGYKSGIPADEPTDIEETAVKARAFSYFRAATIDQALDAHARAGDEARFIAGGQSLVPALSLRLQAPRLLIDITHIDELRGVRREGGYLRIGALTRHCEMLSEPLIAEFAPLLHAAAPFVAHPAIRNRGTFGGSVALADPASEFPAMTLALDAEIEVVGPSGARRVKADDFFIDLFETALQPGELITAVYVPLFKADQRFAFDELARRRGDYALVGCGMLVTFSGERIEDIRISFFSVGNTPTRVKGAEATLIGSSLDAERIAVAQAALEGDLAPPDSDEVPPAMRLHLARVLLGRLLGRLGEGA</sequence>
<dbReference type="FunFam" id="3.30.465.10:FF:000017">
    <property type="entry name" value="Xanthine dehydrogenase, FAD binding subunit"/>
    <property type="match status" value="1"/>
</dbReference>
<dbReference type="InterPro" id="IPR036318">
    <property type="entry name" value="FAD-bd_PCMH-like_sf"/>
</dbReference>
<dbReference type="AlphaFoldDB" id="A0A0E4BK87"/>
<gene>
    <name evidence="5" type="ORF">NK6_1098</name>
</gene>
<evidence type="ECO:0000256" key="2">
    <source>
        <dbReference type="ARBA" id="ARBA00022827"/>
    </source>
</evidence>
<keyword evidence="1" id="KW-0285">Flavoprotein</keyword>
<dbReference type="GO" id="GO:0016491">
    <property type="term" value="F:oxidoreductase activity"/>
    <property type="evidence" value="ECO:0007669"/>
    <property type="project" value="UniProtKB-KW"/>
</dbReference>
<dbReference type="Gene3D" id="3.30.390.50">
    <property type="entry name" value="CO dehydrogenase flavoprotein, C-terminal domain"/>
    <property type="match status" value="1"/>
</dbReference>
<dbReference type="Proteomes" id="UP000063308">
    <property type="component" value="Chromosome"/>
</dbReference>
<dbReference type="InterPro" id="IPR051312">
    <property type="entry name" value="Diverse_Substr_Oxidored"/>
</dbReference>
<organism evidence="5 6">
    <name type="scientific">Bradyrhizobium diazoefficiens</name>
    <dbReference type="NCBI Taxonomy" id="1355477"/>
    <lineage>
        <taxon>Bacteria</taxon>
        <taxon>Pseudomonadati</taxon>
        <taxon>Pseudomonadota</taxon>
        <taxon>Alphaproteobacteria</taxon>
        <taxon>Hyphomicrobiales</taxon>
        <taxon>Nitrobacteraceae</taxon>
        <taxon>Bradyrhizobium</taxon>
    </lineage>
</organism>
<dbReference type="Pfam" id="PF00941">
    <property type="entry name" value="FAD_binding_5"/>
    <property type="match status" value="1"/>
</dbReference>
<dbReference type="Gene3D" id="3.30.465.10">
    <property type="match status" value="1"/>
</dbReference>
<dbReference type="SUPFAM" id="SSF55447">
    <property type="entry name" value="CO dehydrogenase flavoprotein C-terminal domain-like"/>
    <property type="match status" value="1"/>
</dbReference>
<dbReference type="PANTHER" id="PTHR42659:SF2">
    <property type="entry name" value="XANTHINE DEHYDROGENASE SUBUNIT C-RELATED"/>
    <property type="match status" value="1"/>
</dbReference>
<name>A0A0E4BK87_9BRAD</name>
<dbReference type="Pfam" id="PF03450">
    <property type="entry name" value="CO_deh_flav_C"/>
    <property type="match status" value="1"/>
</dbReference>
<dbReference type="InterPro" id="IPR016167">
    <property type="entry name" value="FAD-bd_PCMH_sub1"/>
</dbReference>
<protein>
    <submittedName>
        <fullName evidence="5">Carbon monoxide dehydrogenase medium chain</fullName>
    </submittedName>
</protein>